<name>F4S1S5_MELLP</name>
<dbReference type="AlphaFoldDB" id="F4S1S5"/>
<feature type="region of interest" description="Disordered" evidence="1">
    <location>
        <begin position="91"/>
        <end position="119"/>
    </location>
</feature>
<organism evidence="3">
    <name type="scientific">Melampsora larici-populina (strain 98AG31 / pathotype 3-4-7)</name>
    <name type="common">Poplar leaf rust fungus</name>
    <dbReference type="NCBI Taxonomy" id="747676"/>
    <lineage>
        <taxon>Eukaryota</taxon>
        <taxon>Fungi</taxon>
        <taxon>Dikarya</taxon>
        <taxon>Basidiomycota</taxon>
        <taxon>Pucciniomycotina</taxon>
        <taxon>Pucciniomycetes</taxon>
        <taxon>Pucciniales</taxon>
        <taxon>Melampsoraceae</taxon>
        <taxon>Melampsora</taxon>
    </lineage>
</organism>
<dbReference type="HOGENOM" id="CLU_438097_0_0_1"/>
<keyword evidence="3" id="KW-1185">Reference proteome</keyword>
<dbReference type="EMBL" id="GL883138">
    <property type="protein sequence ID" value="EGG01427.1"/>
    <property type="molecule type" value="Genomic_DNA"/>
</dbReference>
<dbReference type="Proteomes" id="UP000001072">
    <property type="component" value="Unassembled WGS sequence"/>
</dbReference>
<protein>
    <submittedName>
        <fullName evidence="2">Uncharacterized protein</fullName>
    </submittedName>
</protein>
<evidence type="ECO:0000313" key="3">
    <source>
        <dbReference type="Proteomes" id="UP000001072"/>
    </source>
</evidence>
<proteinExistence type="predicted"/>
<dbReference type="InParanoid" id="F4S1S5"/>
<dbReference type="GeneID" id="18930765"/>
<reference evidence="3" key="1">
    <citation type="journal article" date="2011" name="Proc. Natl. Acad. Sci. U.S.A.">
        <title>Obligate biotrophy features unraveled by the genomic analysis of rust fungi.</title>
        <authorList>
            <person name="Duplessis S."/>
            <person name="Cuomo C.A."/>
            <person name="Lin Y.-C."/>
            <person name="Aerts A."/>
            <person name="Tisserant E."/>
            <person name="Veneault-Fourrey C."/>
            <person name="Joly D.L."/>
            <person name="Hacquard S."/>
            <person name="Amselem J."/>
            <person name="Cantarel B.L."/>
            <person name="Chiu R."/>
            <person name="Coutinho P.M."/>
            <person name="Feau N."/>
            <person name="Field M."/>
            <person name="Frey P."/>
            <person name="Gelhaye E."/>
            <person name="Goldberg J."/>
            <person name="Grabherr M.G."/>
            <person name="Kodira C.D."/>
            <person name="Kohler A."/>
            <person name="Kuees U."/>
            <person name="Lindquist E.A."/>
            <person name="Lucas S.M."/>
            <person name="Mago R."/>
            <person name="Mauceli E."/>
            <person name="Morin E."/>
            <person name="Murat C."/>
            <person name="Pangilinan J.L."/>
            <person name="Park R."/>
            <person name="Pearson M."/>
            <person name="Quesneville H."/>
            <person name="Rouhier N."/>
            <person name="Sakthikumar S."/>
            <person name="Salamov A.A."/>
            <person name="Schmutz J."/>
            <person name="Selles B."/>
            <person name="Shapiro H."/>
            <person name="Tanguay P."/>
            <person name="Tuskan G.A."/>
            <person name="Henrissat B."/>
            <person name="Van de Peer Y."/>
            <person name="Rouze P."/>
            <person name="Ellis J.G."/>
            <person name="Dodds P.N."/>
            <person name="Schein J.E."/>
            <person name="Zhong S."/>
            <person name="Hamelin R.C."/>
            <person name="Grigoriev I.V."/>
            <person name="Szabo L.J."/>
            <person name="Martin F."/>
        </authorList>
    </citation>
    <scope>NUCLEOTIDE SEQUENCE [LARGE SCALE GENOMIC DNA]</scope>
    <source>
        <strain evidence="3">98AG31 / pathotype 3-4-7</strain>
    </source>
</reference>
<evidence type="ECO:0000256" key="1">
    <source>
        <dbReference type="SAM" id="MobiDB-lite"/>
    </source>
</evidence>
<dbReference type="VEuPathDB" id="FungiDB:MELLADRAFT_67097"/>
<dbReference type="KEGG" id="mlr:MELLADRAFT_67097"/>
<evidence type="ECO:0000313" key="2">
    <source>
        <dbReference type="EMBL" id="EGG01427.1"/>
    </source>
</evidence>
<sequence length="624" mass="71590">MFDFKKLPILWVYICFGSLISTSFLDERFLQDTDPSLFASPEGMIGLQTFPSISGQDASTSSGIFLNSNSRTKHQIQRDVIDNPVNPKAIIPDLNDPYIDESTSTSSELGQREDNLPNDGVNTPHAEAITVEDQEHTDSYSLSSNMMKDHRGKRKQIPTYLQEKRTKTSSGIEFQDVTTQKSLQRAPSIENEKLDRRIMYSVLKWQARLSLGKKYGLSEEIKSYFKTMKEYSISNISNQSKQTHYKKQVEIAFEKIKTDLVFRIFGIVNVSFRGAQFSPLIPLLLEDAWNFLQSYLDQEILWVDHAKLLELTLNKTKPNQHFLKPGQLMIYTLSLSKQTNMPSSLTLKVIRDWKRLSTYKQVISRISLDPASLSVDCARLYQERGEEKKIRARNPTHSNQLDTPPVSLIDTNTGGQTFALRKFSSFIKRSGNQIIGAQRSQAVANFFTDFSKMMWDSYQGNMRPIGQSIDAPTNKVGLSWAIVEGAMRAAQESITPSFIGLLGLMHPEKTSPMAWDDIYENGWEFLKSYFSTWHRYISETAHPIFFDPPKDAKDEIEWANVKETLHYLHRLSCDNAFPCRPIWYLVDLWYDSIRSDSNTMSSNLNVLPPHREKMKIKCIQLDDQ</sequence>
<gene>
    <name evidence="2" type="ORF">MELLADRAFT_67097</name>
</gene>
<dbReference type="OrthoDB" id="10441174at2759"/>
<accession>F4S1S5</accession>
<dbReference type="RefSeq" id="XP_007415277.1">
    <property type="nucleotide sequence ID" value="XM_007415215.1"/>
</dbReference>